<dbReference type="GO" id="GO:0017004">
    <property type="term" value="P:cytochrome complex assembly"/>
    <property type="evidence" value="ECO:0007669"/>
    <property type="project" value="UniProtKB-KW"/>
</dbReference>
<evidence type="ECO:0000256" key="1">
    <source>
        <dbReference type="ARBA" id="ARBA00004370"/>
    </source>
</evidence>
<dbReference type="InterPro" id="IPR004329">
    <property type="entry name" value="CcmE"/>
</dbReference>
<evidence type="ECO:0000256" key="2">
    <source>
        <dbReference type="ARBA" id="ARBA00022617"/>
    </source>
</evidence>
<organism evidence="5">
    <name type="scientific">Paraconexibacter sp. AEG42_29</name>
    <dbReference type="NCBI Taxonomy" id="2997339"/>
    <lineage>
        <taxon>Bacteria</taxon>
        <taxon>Bacillati</taxon>
        <taxon>Actinomycetota</taxon>
        <taxon>Thermoleophilia</taxon>
        <taxon>Solirubrobacterales</taxon>
        <taxon>Paraconexibacteraceae</taxon>
        <taxon>Paraconexibacter</taxon>
    </lineage>
</organism>
<dbReference type="GO" id="GO:0017003">
    <property type="term" value="P:protein-heme linkage"/>
    <property type="evidence" value="ECO:0007669"/>
    <property type="project" value="InterPro"/>
</dbReference>
<keyword evidence="2" id="KW-0349">Heme</keyword>
<dbReference type="SUPFAM" id="SSF82093">
    <property type="entry name" value="Heme chaperone CcmE"/>
    <property type="match status" value="1"/>
</dbReference>
<keyword evidence="2" id="KW-0408">Iron</keyword>
<accession>A0AAU7AYM0</accession>
<dbReference type="InterPro" id="IPR012340">
    <property type="entry name" value="NA-bd_OB-fold"/>
</dbReference>
<evidence type="ECO:0008006" key="6">
    <source>
        <dbReference type="Google" id="ProtNLM"/>
    </source>
</evidence>
<sequence length="132" mass="14232">MDPARKRTVRLIVALTAAIFLAGGLMYTSFSAGDPSVTPSKLAASAVPGKSYQVTGKVSAWKKQGSVQRFMLRDRDGARAVPVTYDGPVPDPFRNGREVIITVRKQGTAFVGEKDSLITKCPSKYENKDTPA</sequence>
<name>A0AAU7AYM0_9ACTN</name>
<keyword evidence="3" id="KW-0201">Cytochrome c-type biogenesis</keyword>
<dbReference type="KEGG" id="parq:DSM112329_03626"/>
<evidence type="ECO:0000256" key="3">
    <source>
        <dbReference type="ARBA" id="ARBA00022748"/>
    </source>
</evidence>
<dbReference type="InterPro" id="IPR036127">
    <property type="entry name" value="CcmE-like_sf"/>
</dbReference>
<evidence type="ECO:0000313" key="5">
    <source>
        <dbReference type="EMBL" id="XAY06749.1"/>
    </source>
</evidence>
<dbReference type="GO" id="GO:0005886">
    <property type="term" value="C:plasma membrane"/>
    <property type="evidence" value="ECO:0007669"/>
    <property type="project" value="InterPro"/>
</dbReference>
<dbReference type="EMBL" id="CP114014">
    <property type="protein sequence ID" value="XAY06749.1"/>
    <property type="molecule type" value="Genomic_DNA"/>
</dbReference>
<dbReference type="GO" id="GO:0020037">
    <property type="term" value="F:heme binding"/>
    <property type="evidence" value="ECO:0007669"/>
    <property type="project" value="InterPro"/>
</dbReference>
<dbReference type="AlphaFoldDB" id="A0AAU7AYM0"/>
<gene>
    <name evidence="5" type="ORF">DSM112329_03626</name>
</gene>
<protein>
    <recommendedName>
        <fullName evidence="6">Cytochrome c maturation protein CcmE</fullName>
    </recommendedName>
</protein>
<dbReference type="Gene3D" id="2.40.50.140">
    <property type="entry name" value="Nucleic acid-binding proteins"/>
    <property type="match status" value="1"/>
</dbReference>
<dbReference type="RefSeq" id="WP_354697967.1">
    <property type="nucleotide sequence ID" value="NZ_CP114014.1"/>
</dbReference>
<keyword evidence="2" id="KW-0479">Metal-binding</keyword>
<evidence type="ECO:0000256" key="4">
    <source>
        <dbReference type="ARBA" id="ARBA00023136"/>
    </source>
</evidence>
<keyword evidence="4" id="KW-0472">Membrane</keyword>
<proteinExistence type="predicted"/>
<comment type="subcellular location">
    <subcellularLocation>
        <location evidence="1">Membrane</location>
    </subcellularLocation>
</comment>
<dbReference type="Pfam" id="PF03100">
    <property type="entry name" value="CcmE"/>
    <property type="match status" value="1"/>
</dbReference>
<reference evidence="5" key="1">
    <citation type="submission" date="2022-12" db="EMBL/GenBank/DDBJ databases">
        <title>Paraconexibacter alkalitolerans sp. nov. and Baekduia alba sp. nov., isolated from soil and emended description of the genera Paraconexibacter (Chun et al., 2020) and Baekduia (An et al., 2020).</title>
        <authorList>
            <person name="Vieira S."/>
            <person name="Huber K.J."/>
            <person name="Geppert A."/>
            <person name="Wolf J."/>
            <person name="Neumann-Schaal M."/>
            <person name="Muesken M."/>
            <person name="Overmann J."/>
        </authorList>
    </citation>
    <scope>NUCLEOTIDE SEQUENCE</scope>
    <source>
        <strain evidence="5">AEG42_29</strain>
    </source>
</reference>